<dbReference type="Pfam" id="PF01965">
    <property type="entry name" value="DJ-1_PfpI"/>
    <property type="match status" value="1"/>
</dbReference>
<name>A0ABP9WWV4_9CHLR</name>
<evidence type="ECO:0000256" key="1">
    <source>
        <dbReference type="ARBA" id="ARBA00008542"/>
    </source>
</evidence>
<dbReference type="Proteomes" id="UP001428290">
    <property type="component" value="Unassembled WGS sequence"/>
</dbReference>
<dbReference type="InterPro" id="IPR006286">
    <property type="entry name" value="C56_PfpI-like"/>
</dbReference>
<reference evidence="3 4" key="1">
    <citation type="submission" date="2024-02" db="EMBL/GenBank/DDBJ databases">
        <title>Herpetosiphon gulosus NBRC 112829.</title>
        <authorList>
            <person name="Ichikawa N."/>
            <person name="Katano-Makiyama Y."/>
            <person name="Hidaka K."/>
        </authorList>
    </citation>
    <scope>NUCLEOTIDE SEQUENCE [LARGE SCALE GENOMIC DNA]</scope>
    <source>
        <strain evidence="3 4">NBRC 112829</strain>
    </source>
</reference>
<comment type="caution">
    <text evidence="3">The sequence shown here is derived from an EMBL/GenBank/DDBJ whole genome shotgun (WGS) entry which is preliminary data.</text>
</comment>
<dbReference type="SUPFAM" id="SSF52317">
    <property type="entry name" value="Class I glutamine amidotransferase-like"/>
    <property type="match status" value="1"/>
</dbReference>
<keyword evidence="4" id="KW-1185">Reference proteome</keyword>
<accession>A0ABP9WWV4</accession>
<dbReference type="EMBL" id="BAABRU010000004">
    <property type="protein sequence ID" value="GAA5527539.1"/>
    <property type="molecule type" value="Genomic_DNA"/>
</dbReference>
<organism evidence="3 4">
    <name type="scientific">Herpetosiphon gulosus</name>
    <dbReference type="NCBI Taxonomy" id="1973496"/>
    <lineage>
        <taxon>Bacteria</taxon>
        <taxon>Bacillati</taxon>
        <taxon>Chloroflexota</taxon>
        <taxon>Chloroflexia</taxon>
        <taxon>Herpetosiphonales</taxon>
        <taxon>Herpetosiphonaceae</taxon>
        <taxon>Herpetosiphon</taxon>
    </lineage>
</organism>
<sequence length="186" mass="20361">MSHHLKGKRVAIIATHGFEQSELEEPKAALEQAGAKTHVISLKAGTIRGWKEQDWGSEIAVDYTLEQVNPADYDGLLLPGGVMNPDKLRRETSVLNFVRAMAEAGKPIAAICHGPWTLIDAGIAKGRMLTSYPTLQNDLKNAGAEWVDREVVVDNGLVTSRNPQDIPAFNRKFIEELGEGLHKQVG</sequence>
<protein>
    <submittedName>
        <fullName evidence="3">General stress protein 18</fullName>
    </submittedName>
</protein>
<evidence type="ECO:0000313" key="3">
    <source>
        <dbReference type="EMBL" id="GAA5527539.1"/>
    </source>
</evidence>
<dbReference type="Gene3D" id="3.40.50.880">
    <property type="match status" value="1"/>
</dbReference>
<dbReference type="InterPro" id="IPR029062">
    <property type="entry name" value="Class_I_gatase-like"/>
</dbReference>
<proteinExistence type="inferred from homology"/>
<evidence type="ECO:0000313" key="4">
    <source>
        <dbReference type="Proteomes" id="UP001428290"/>
    </source>
</evidence>
<dbReference type="NCBIfam" id="TIGR01382">
    <property type="entry name" value="PfpI"/>
    <property type="match status" value="1"/>
</dbReference>
<dbReference type="PANTHER" id="PTHR42733">
    <property type="entry name" value="DJ-1 PROTEIN"/>
    <property type="match status" value="1"/>
</dbReference>
<dbReference type="PROSITE" id="PS51276">
    <property type="entry name" value="PEPTIDASE_C56_PFPI"/>
    <property type="match status" value="1"/>
</dbReference>
<evidence type="ECO:0000259" key="2">
    <source>
        <dbReference type="Pfam" id="PF01965"/>
    </source>
</evidence>
<dbReference type="PANTHER" id="PTHR42733:SF12">
    <property type="entry name" value="PROTEINASE"/>
    <property type="match status" value="1"/>
</dbReference>
<comment type="similarity">
    <text evidence="1">Belongs to the peptidase C56 family.</text>
</comment>
<dbReference type="CDD" id="cd03134">
    <property type="entry name" value="GATase1_PfpI_like"/>
    <property type="match status" value="1"/>
</dbReference>
<dbReference type="RefSeq" id="WP_345721165.1">
    <property type="nucleotide sequence ID" value="NZ_BAABRU010000004.1"/>
</dbReference>
<feature type="domain" description="DJ-1/PfpI" evidence="2">
    <location>
        <begin position="8"/>
        <end position="176"/>
    </location>
</feature>
<gene>
    <name evidence="3" type="primary">yfkM</name>
    <name evidence="3" type="ORF">Hgul01_01326</name>
</gene>
<dbReference type="InterPro" id="IPR002818">
    <property type="entry name" value="DJ-1/PfpI"/>
</dbReference>